<dbReference type="EMBL" id="GADI01008549">
    <property type="protein sequence ID" value="JAA65259.1"/>
    <property type="molecule type" value="mRNA"/>
</dbReference>
<organism evidence="1">
    <name type="scientific">Ixodes ricinus</name>
    <name type="common">Common tick</name>
    <name type="synonym">Acarus ricinus</name>
    <dbReference type="NCBI Taxonomy" id="34613"/>
    <lineage>
        <taxon>Eukaryota</taxon>
        <taxon>Metazoa</taxon>
        <taxon>Ecdysozoa</taxon>
        <taxon>Arthropoda</taxon>
        <taxon>Chelicerata</taxon>
        <taxon>Arachnida</taxon>
        <taxon>Acari</taxon>
        <taxon>Parasitiformes</taxon>
        <taxon>Ixodida</taxon>
        <taxon>Ixodoidea</taxon>
        <taxon>Ixodidae</taxon>
        <taxon>Ixodinae</taxon>
        <taxon>Ixodes</taxon>
    </lineage>
</organism>
<feature type="non-terminal residue" evidence="1">
    <location>
        <position position="203"/>
    </location>
</feature>
<protein>
    <submittedName>
        <fullName evidence="1">Uncharacterized protein</fullName>
    </submittedName>
</protein>
<evidence type="ECO:0000313" key="1">
    <source>
        <dbReference type="EMBL" id="JAA65259.1"/>
    </source>
</evidence>
<proteinExistence type="evidence at transcript level"/>
<accession>A0A0K8R459</accession>
<dbReference type="AlphaFoldDB" id="A0A0K8R459"/>
<name>A0A0K8R459_IXORI</name>
<reference evidence="1" key="1">
    <citation type="submission" date="2012-12" db="EMBL/GenBank/DDBJ databases">
        <title>Identification and characterization of a phenylalanine ammonia-lyase gene family in Isatis indigotica Fort.</title>
        <authorList>
            <person name="Liu Q."/>
            <person name="Chen J."/>
            <person name="Zhou X."/>
            <person name="Di P."/>
            <person name="Xiao Y."/>
            <person name="Xuan H."/>
            <person name="Zhang L."/>
            <person name="Chen W."/>
        </authorList>
    </citation>
    <scope>NUCLEOTIDE SEQUENCE</scope>
    <source>
        <tissue evidence="1">Salivary gland</tissue>
    </source>
</reference>
<sequence>PTTPVVSTQSSYGDHRKLGRPQLHYRFLKMAGSAICFLLLATLCTWASASSPECDQTPLATFNLNQVVNCGFNGESWSVWNVPNTAPYCGADVIDKTADGKFLCYDIESGTCNRVPYIYSVRSGGNGSNFLERDLGDGSKSTSLILDTDNCHYLVQLECFPDGSVNRYVTYKSSWTSAEKSAFKTKAASNSALSFVQDYNSYS</sequence>
<feature type="non-terminal residue" evidence="1">
    <location>
        <position position="1"/>
    </location>
</feature>